<dbReference type="PANTHER" id="PTHR45712:SF22">
    <property type="entry name" value="INSULIN-LIKE GROWTH FACTOR-BINDING PROTEIN COMPLEX ACID LABILE SUBUNIT"/>
    <property type="match status" value="1"/>
</dbReference>
<gene>
    <name evidence="4" type="ORF">MAR_023237</name>
</gene>
<name>A0ABY7DME3_MYAAR</name>
<dbReference type="InterPro" id="IPR050333">
    <property type="entry name" value="SLRP"/>
</dbReference>
<evidence type="ECO:0000313" key="5">
    <source>
        <dbReference type="Proteomes" id="UP001164746"/>
    </source>
</evidence>
<proteinExistence type="predicted"/>
<feature type="non-terminal residue" evidence="4">
    <location>
        <position position="1"/>
    </location>
</feature>
<reference evidence="4" key="1">
    <citation type="submission" date="2022-11" db="EMBL/GenBank/DDBJ databases">
        <title>Centuries of genome instability and evolution in soft-shell clam transmissible cancer (bioRxiv).</title>
        <authorList>
            <person name="Hart S.F.M."/>
            <person name="Yonemitsu M.A."/>
            <person name="Giersch R.M."/>
            <person name="Beal B.F."/>
            <person name="Arriagada G."/>
            <person name="Davis B.W."/>
            <person name="Ostrander E.A."/>
            <person name="Goff S.P."/>
            <person name="Metzger M.J."/>
        </authorList>
    </citation>
    <scope>NUCLEOTIDE SEQUENCE</scope>
    <source>
        <strain evidence="4">MELC-2E11</strain>
        <tissue evidence="4">Siphon/mantle</tissue>
    </source>
</reference>
<dbReference type="SUPFAM" id="SSF52058">
    <property type="entry name" value="L domain-like"/>
    <property type="match status" value="1"/>
</dbReference>
<feature type="chain" id="PRO_5046801226" evidence="3">
    <location>
        <begin position="22"/>
        <end position="576"/>
    </location>
</feature>
<keyword evidence="5" id="KW-1185">Reference proteome</keyword>
<evidence type="ECO:0000256" key="1">
    <source>
        <dbReference type="ARBA" id="ARBA00022614"/>
    </source>
</evidence>
<accession>A0ABY7DME3</accession>
<dbReference type="PANTHER" id="PTHR45712">
    <property type="entry name" value="AGAP008170-PA"/>
    <property type="match status" value="1"/>
</dbReference>
<evidence type="ECO:0000313" key="4">
    <source>
        <dbReference type="EMBL" id="WAQ98864.1"/>
    </source>
</evidence>
<sequence length="576" mass="64846">MTTALVEMLVVFAVLFPIAVSDNVCKPGKLSNEVFKSCGKTGFAMKCNGRGLLSIPSDYPTPSPPLSGPPCVLDLSDNNINVVGNETFTEAKHINSTEILYVYLNKNSLRYLQGKAFVGLSNLKYLNLSHNNLCWKDSFAPGVFAFLNNLKIINLKCNRFNDFVGLDKELKVMKKLEGLFITPRASYNKLSFGEGFKELNLTSLYLSSTPECDCILKEIDNNTFQNLLHIEKLYIRDCHIENITADALKPLNNTLQVLDISENTNLTFKGMNIALNGLINSTTLKELYVNRIHAPYNLGIEIKPNDLQSLKTLKGLESLYMDLNKIEVLNEDTLYPNPMFPPSLINLTLAGNRLTFGTYVDYLFMVKNITTLDISRQFLGYNPFKFKHHDILSHTTSGTPSAMVCDVNSMTAYVRNKSLDDINERNVWDSVLQKLSLPNDDIKNIKRGDWVTLFANSPIGFDVICTCNVSVARTMICLPEHLSHVHWSWSYLNGEIPPLLLCGAKHLEYVDLSYNLLSPWTGPVFGLHHLKWLNLSENYCTHISKVFFFGLQNLELLNLTGNMLQETFHPNNADAG</sequence>
<dbReference type="InterPro" id="IPR003591">
    <property type="entry name" value="Leu-rich_rpt_typical-subtyp"/>
</dbReference>
<dbReference type="Pfam" id="PF13855">
    <property type="entry name" value="LRR_8"/>
    <property type="match status" value="2"/>
</dbReference>
<dbReference type="SMART" id="SM00369">
    <property type="entry name" value="LRR_TYP"/>
    <property type="match status" value="5"/>
</dbReference>
<organism evidence="4 5">
    <name type="scientific">Mya arenaria</name>
    <name type="common">Soft-shell clam</name>
    <dbReference type="NCBI Taxonomy" id="6604"/>
    <lineage>
        <taxon>Eukaryota</taxon>
        <taxon>Metazoa</taxon>
        <taxon>Spiralia</taxon>
        <taxon>Lophotrochozoa</taxon>
        <taxon>Mollusca</taxon>
        <taxon>Bivalvia</taxon>
        <taxon>Autobranchia</taxon>
        <taxon>Heteroconchia</taxon>
        <taxon>Euheterodonta</taxon>
        <taxon>Imparidentia</taxon>
        <taxon>Neoheterodontei</taxon>
        <taxon>Myida</taxon>
        <taxon>Myoidea</taxon>
        <taxon>Myidae</taxon>
        <taxon>Mya</taxon>
    </lineage>
</organism>
<dbReference type="InterPro" id="IPR032675">
    <property type="entry name" value="LRR_dom_sf"/>
</dbReference>
<keyword evidence="1" id="KW-0433">Leucine-rich repeat</keyword>
<dbReference type="SUPFAM" id="SSF52047">
    <property type="entry name" value="RNI-like"/>
    <property type="match status" value="1"/>
</dbReference>
<dbReference type="InterPro" id="IPR001611">
    <property type="entry name" value="Leu-rich_rpt"/>
</dbReference>
<evidence type="ECO:0000256" key="2">
    <source>
        <dbReference type="ARBA" id="ARBA00022737"/>
    </source>
</evidence>
<feature type="signal peptide" evidence="3">
    <location>
        <begin position="1"/>
        <end position="21"/>
    </location>
</feature>
<dbReference type="Proteomes" id="UP001164746">
    <property type="component" value="Chromosome 3"/>
</dbReference>
<keyword evidence="2" id="KW-0677">Repeat</keyword>
<protein>
    <submittedName>
        <fullName evidence="4">TLR4-like protein</fullName>
    </submittedName>
</protein>
<dbReference type="Gene3D" id="3.80.10.10">
    <property type="entry name" value="Ribonuclease Inhibitor"/>
    <property type="match status" value="3"/>
</dbReference>
<dbReference type="EMBL" id="CP111014">
    <property type="protein sequence ID" value="WAQ98864.1"/>
    <property type="molecule type" value="Genomic_DNA"/>
</dbReference>
<keyword evidence="3" id="KW-0732">Signal</keyword>
<evidence type="ECO:0000256" key="3">
    <source>
        <dbReference type="SAM" id="SignalP"/>
    </source>
</evidence>